<protein>
    <submittedName>
        <fullName evidence="1">Uncharacterized protein</fullName>
    </submittedName>
</protein>
<keyword evidence="2" id="KW-1185">Reference proteome</keyword>
<reference evidence="1" key="1">
    <citation type="journal article" date="2021" name="Nat. Commun.">
        <title>Genetic determinants of endophytism in the Arabidopsis root mycobiome.</title>
        <authorList>
            <person name="Mesny F."/>
            <person name="Miyauchi S."/>
            <person name="Thiergart T."/>
            <person name="Pickel B."/>
            <person name="Atanasova L."/>
            <person name="Karlsson M."/>
            <person name="Huettel B."/>
            <person name="Barry K.W."/>
            <person name="Haridas S."/>
            <person name="Chen C."/>
            <person name="Bauer D."/>
            <person name="Andreopoulos W."/>
            <person name="Pangilinan J."/>
            <person name="LaButti K."/>
            <person name="Riley R."/>
            <person name="Lipzen A."/>
            <person name="Clum A."/>
            <person name="Drula E."/>
            <person name="Henrissat B."/>
            <person name="Kohler A."/>
            <person name="Grigoriev I.V."/>
            <person name="Martin F.M."/>
            <person name="Hacquard S."/>
        </authorList>
    </citation>
    <scope>NUCLEOTIDE SEQUENCE</scope>
    <source>
        <strain evidence="1">MPI-CAGE-CH-0235</strain>
    </source>
</reference>
<sequence>MLTCCSRCLPHLGREPGHHHGEELLCKKSRPTLRLQSAGRSTIHRQLMRSPLASASA</sequence>
<dbReference type="EMBL" id="JAGPNK010000039">
    <property type="protein sequence ID" value="KAH7303137.1"/>
    <property type="molecule type" value="Genomic_DNA"/>
</dbReference>
<proteinExistence type="predicted"/>
<accession>A0A8K0WJ76</accession>
<evidence type="ECO:0000313" key="1">
    <source>
        <dbReference type="EMBL" id="KAH7303137.1"/>
    </source>
</evidence>
<gene>
    <name evidence="1" type="ORF">B0I35DRAFT_447224</name>
</gene>
<dbReference type="AlphaFoldDB" id="A0A8K0WJ76"/>
<evidence type="ECO:0000313" key="2">
    <source>
        <dbReference type="Proteomes" id="UP000813444"/>
    </source>
</evidence>
<comment type="caution">
    <text evidence="1">The sequence shown here is derived from an EMBL/GenBank/DDBJ whole genome shotgun (WGS) entry which is preliminary data.</text>
</comment>
<organism evidence="1 2">
    <name type="scientific">Stachybotrys elegans</name>
    <dbReference type="NCBI Taxonomy" id="80388"/>
    <lineage>
        <taxon>Eukaryota</taxon>
        <taxon>Fungi</taxon>
        <taxon>Dikarya</taxon>
        <taxon>Ascomycota</taxon>
        <taxon>Pezizomycotina</taxon>
        <taxon>Sordariomycetes</taxon>
        <taxon>Hypocreomycetidae</taxon>
        <taxon>Hypocreales</taxon>
        <taxon>Stachybotryaceae</taxon>
        <taxon>Stachybotrys</taxon>
    </lineage>
</organism>
<dbReference type="Proteomes" id="UP000813444">
    <property type="component" value="Unassembled WGS sequence"/>
</dbReference>
<name>A0A8K0WJ76_9HYPO</name>